<dbReference type="EMBL" id="BK032513">
    <property type="protein sequence ID" value="DAF45118.1"/>
    <property type="molecule type" value="Genomic_DNA"/>
</dbReference>
<proteinExistence type="predicted"/>
<organism evidence="1">
    <name type="scientific">Siphoviridae sp. ctCIv11</name>
    <dbReference type="NCBI Taxonomy" id="2827806"/>
    <lineage>
        <taxon>Viruses</taxon>
        <taxon>Duplodnaviria</taxon>
        <taxon>Heunggongvirae</taxon>
        <taxon>Uroviricota</taxon>
        <taxon>Caudoviricetes</taxon>
    </lineage>
</organism>
<accession>A0A8S5S2A9</accession>
<evidence type="ECO:0000313" key="1">
    <source>
        <dbReference type="EMBL" id="DAF45118.1"/>
    </source>
</evidence>
<protein>
    <submittedName>
        <fullName evidence="1">Uncharacterized protein</fullName>
    </submittedName>
</protein>
<sequence length="190" mass="22987">MSKEKIYTQNHNTFSGEIDIYDFSTETPNKKRINKYVEADNLEKTIIEKERQKKEMKNYQSMTLEELREMRLIGNTNGRPSSTLTDEKWQKEFNIRRLFVKPVSGITKLGQNMQYSKETGYWNEETMGTYHGTTNWQEYCSFINDMLRNIRAGQVDYCYFIYQIMDLLKFHYNDLKTKYCDGYWEVWLER</sequence>
<reference evidence="1" key="1">
    <citation type="journal article" date="2021" name="Proc. Natl. Acad. Sci. U.S.A.">
        <title>A Catalog of Tens of Thousands of Viruses from Human Metagenomes Reveals Hidden Associations with Chronic Diseases.</title>
        <authorList>
            <person name="Tisza M.J."/>
            <person name="Buck C.B."/>
        </authorList>
    </citation>
    <scope>NUCLEOTIDE SEQUENCE</scope>
    <source>
        <strain evidence="1">CtCIv11</strain>
    </source>
</reference>
<name>A0A8S5S2A9_9CAUD</name>